<dbReference type="PANTHER" id="PTHR30404:SF0">
    <property type="entry name" value="N-ACETYLMURAMOYL-L-ALANINE AMIDASE AMIC"/>
    <property type="match status" value="1"/>
</dbReference>
<dbReference type="SUPFAM" id="SSF53187">
    <property type="entry name" value="Zn-dependent exopeptidases"/>
    <property type="match status" value="1"/>
</dbReference>
<keyword evidence="3" id="KW-0378">Hydrolase</keyword>
<evidence type="ECO:0000259" key="4">
    <source>
        <dbReference type="Pfam" id="PF01520"/>
    </source>
</evidence>
<dbReference type="InterPro" id="IPR057700">
    <property type="entry name" value="DUF7940"/>
</dbReference>
<dbReference type="OrthoDB" id="957753at2"/>
<name>A0A1C4GXT1_9GAMM</name>
<evidence type="ECO:0000313" key="6">
    <source>
        <dbReference type="Proteomes" id="UP000243661"/>
    </source>
</evidence>
<gene>
    <name evidence="5" type="ORF">GA0116959_11218</name>
</gene>
<accession>A0A1C4GXT1</accession>
<feature type="domain" description="MurNAc-LAA" evidence="4">
    <location>
        <begin position="93"/>
        <end position="256"/>
    </location>
</feature>
<evidence type="ECO:0000256" key="1">
    <source>
        <dbReference type="ARBA" id="ARBA00001561"/>
    </source>
</evidence>
<dbReference type="GO" id="GO:0030288">
    <property type="term" value="C:outer membrane-bounded periplasmic space"/>
    <property type="evidence" value="ECO:0007669"/>
    <property type="project" value="TreeGrafter"/>
</dbReference>
<dbReference type="AlphaFoldDB" id="A0A1C4GXT1"/>
<dbReference type="PANTHER" id="PTHR30404">
    <property type="entry name" value="N-ACETYLMURAMOYL-L-ALANINE AMIDASE"/>
    <property type="match status" value="1"/>
</dbReference>
<dbReference type="InterPro" id="IPR050695">
    <property type="entry name" value="N-acetylmuramoyl_amidase_3"/>
</dbReference>
<reference evidence="5 6" key="1">
    <citation type="submission" date="2016-08" db="EMBL/GenBank/DDBJ databases">
        <authorList>
            <person name="Seilhamer J.J."/>
        </authorList>
    </citation>
    <scope>NUCLEOTIDE SEQUENCE [LARGE SCALE GENOMIC DNA]</scope>
    <source>
        <strain evidence="5 6">ANC 4874</strain>
    </source>
</reference>
<dbReference type="GO" id="GO:0008745">
    <property type="term" value="F:N-acetylmuramoyl-L-alanine amidase activity"/>
    <property type="evidence" value="ECO:0007669"/>
    <property type="project" value="UniProtKB-EC"/>
</dbReference>
<organism evidence="5 6">
    <name type="scientific">Acinetobacter albensis</name>
    <dbReference type="NCBI Taxonomy" id="1673609"/>
    <lineage>
        <taxon>Bacteria</taxon>
        <taxon>Pseudomonadati</taxon>
        <taxon>Pseudomonadota</taxon>
        <taxon>Gammaproteobacteria</taxon>
        <taxon>Moraxellales</taxon>
        <taxon>Moraxellaceae</taxon>
        <taxon>Acinetobacter</taxon>
    </lineage>
</organism>
<sequence length="266" mass="29312">MGAIYGRERLLLENWKKAWKLKSVQVGAISAFFDVLILFAEQFLGVWNIIPQDLKDLIPEQWQEYVGIFVGVGIVLARLKKQPELHSDIQPFVTVTAGHSNKDPGAVNGKFKEAELVSQFRNAVAYYLREAGIQYKTDGVGTLNQDLNSAIKLIKGSSVAVEFHMNAAASKQANGVETIALPKDKKLAQALSKAVADAFGSRLRGDKGWIDQSQSARGKLGFISNGGLIVELGFISNEAELAQFNTRYWVAAKAVAHVFIDYEKRN</sequence>
<dbReference type="GO" id="GO:0009253">
    <property type="term" value="P:peptidoglycan catabolic process"/>
    <property type="evidence" value="ECO:0007669"/>
    <property type="project" value="InterPro"/>
</dbReference>
<evidence type="ECO:0000256" key="2">
    <source>
        <dbReference type="ARBA" id="ARBA00011901"/>
    </source>
</evidence>
<dbReference type="Gene3D" id="3.40.630.40">
    <property type="entry name" value="Zn-dependent exopeptidases"/>
    <property type="match status" value="1"/>
</dbReference>
<dbReference type="InterPro" id="IPR002508">
    <property type="entry name" value="MurNAc-LAA_cat"/>
</dbReference>
<protein>
    <recommendedName>
        <fullName evidence="2">N-acetylmuramoyl-L-alanine amidase</fullName>
        <ecNumber evidence="2">3.5.1.28</ecNumber>
    </recommendedName>
</protein>
<dbReference type="EC" id="3.5.1.28" evidence="2"/>
<dbReference type="Pfam" id="PF01520">
    <property type="entry name" value="Amidase_3"/>
    <property type="match status" value="1"/>
</dbReference>
<dbReference type="EMBL" id="FMBK01000012">
    <property type="protein sequence ID" value="SCC72745.1"/>
    <property type="molecule type" value="Genomic_DNA"/>
</dbReference>
<proteinExistence type="predicted"/>
<dbReference type="CDD" id="cd02696">
    <property type="entry name" value="MurNAc-LAA"/>
    <property type="match status" value="1"/>
</dbReference>
<evidence type="ECO:0000256" key="3">
    <source>
        <dbReference type="ARBA" id="ARBA00022801"/>
    </source>
</evidence>
<dbReference type="RefSeq" id="WP_092720677.1">
    <property type="nucleotide sequence ID" value="NZ_FMBK01000012.1"/>
</dbReference>
<dbReference type="Pfam" id="PF25612">
    <property type="entry name" value="DUF7940"/>
    <property type="match status" value="1"/>
</dbReference>
<evidence type="ECO:0000313" key="5">
    <source>
        <dbReference type="EMBL" id="SCC72745.1"/>
    </source>
</evidence>
<dbReference type="Proteomes" id="UP000243661">
    <property type="component" value="Unassembled WGS sequence"/>
</dbReference>
<comment type="catalytic activity">
    <reaction evidence="1">
        <text>Hydrolyzes the link between N-acetylmuramoyl residues and L-amino acid residues in certain cell-wall glycopeptides.</text>
        <dbReference type="EC" id="3.5.1.28"/>
    </reaction>
</comment>